<gene>
    <name evidence="2" type="primary">Hypp7692</name>
    <name evidence="2" type="ORF">BLAG_LOCUS8342</name>
</gene>
<feature type="region of interest" description="Disordered" evidence="1">
    <location>
        <begin position="123"/>
        <end position="193"/>
    </location>
</feature>
<feature type="compositionally biased region" description="Basic and acidic residues" evidence="1">
    <location>
        <begin position="151"/>
        <end position="171"/>
    </location>
</feature>
<dbReference type="AlphaFoldDB" id="A0A8K0EAR0"/>
<sequence length="353" mass="39497">MSFYSGNNDDRGRRGDRDHERYTGAPRTHGSGSRTTQSQTYTGSHGNSRHTDTVSERRHHGHGYDAVQEQSGGAHYREPYGNYSSSGYAPQKTEQRHRSLQASKQMVYDVYAQNIGILEKLEEREDVGGKTGGRPDVTKPSRTGVSTRSVSHSDPRRYETSRWPQEREDALGRSGRGLGRSDVTLPSQSDKTERDLKAVMEGELACLQAQLRFCPPEIRDQTRDELVQKTLGWISEREEKGTKTGMVDKYASNLLETLLTGETTLGTRDTGKHKRPSPAGEEAVLAGMGALQIGQHYGTEQDRRFHEDPTRKARCPKIRTGNKADVYGAKRALAVNPSLRTHLDGRYWPGNLR</sequence>
<evidence type="ECO:0000256" key="1">
    <source>
        <dbReference type="SAM" id="MobiDB-lite"/>
    </source>
</evidence>
<organism evidence="2 3">
    <name type="scientific">Branchiostoma lanceolatum</name>
    <name type="common">Common lancelet</name>
    <name type="synonym">Amphioxus lanceolatum</name>
    <dbReference type="NCBI Taxonomy" id="7740"/>
    <lineage>
        <taxon>Eukaryota</taxon>
        <taxon>Metazoa</taxon>
        <taxon>Chordata</taxon>
        <taxon>Cephalochordata</taxon>
        <taxon>Leptocardii</taxon>
        <taxon>Amphioxiformes</taxon>
        <taxon>Branchiostomatidae</taxon>
        <taxon>Branchiostoma</taxon>
    </lineage>
</organism>
<name>A0A8K0EAR0_BRALA</name>
<keyword evidence="3" id="KW-1185">Reference proteome</keyword>
<feature type="compositionally biased region" description="Polar residues" evidence="1">
    <location>
        <begin position="30"/>
        <end position="46"/>
    </location>
</feature>
<protein>
    <submittedName>
        <fullName evidence="2">Hypp7692 protein</fullName>
    </submittedName>
</protein>
<dbReference type="OrthoDB" id="5988260at2759"/>
<dbReference type="Proteomes" id="UP000838412">
    <property type="component" value="Chromosome 15"/>
</dbReference>
<reference evidence="2" key="1">
    <citation type="submission" date="2022-01" db="EMBL/GenBank/DDBJ databases">
        <authorList>
            <person name="Braso-Vives M."/>
        </authorList>
    </citation>
    <scope>NUCLEOTIDE SEQUENCE</scope>
</reference>
<feature type="region of interest" description="Disordered" evidence="1">
    <location>
        <begin position="1"/>
        <end position="101"/>
    </location>
</feature>
<accession>A0A8K0EAR0</accession>
<evidence type="ECO:0000313" key="2">
    <source>
        <dbReference type="EMBL" id="CAH1246248.1"/>
    </source>
</evidence>
<feature type="compositionally biased region" description="Polar residues" evidence="1">
    <location>
        <begin position="140"/>
        <end position="150"/>
    </location>
</feature>
<proteinExistence type="predicted"/>
<feature type="compositionally biased region" description="Basic and acidic residues" evidence="1">
    <location>
        <begin position="8"/>
        <end position="22"/>
    </location>
</feature>
<dbReference type="EMBL" id="OV696700">
    <property type="protein sequence ID" value="CAH1246248.1"/>
    <property type="molecule type" value="Genomic_DNA"/>
</dbReference>
<evidence type="ECO:0000313" key="3">
    <source>
        <dbReference type="Proteomes" id="UP000838412"/>
    </source>
</evidence>